<feature type="compositionally biased region" description="Basic and acidic residues" evidence="1">
    <location>
        <begin position="595"/>
        <end position="611"/>
    </location>
</feature>
<gene>
    <name evidence="2" type="ORF">AALO_G00205180</name>
</gene>
<feature type="compositionally biased region" description="Basic and acidic residues" evidence="1">
    <location>
        <begin position="85"/>
        <end position="98"/>
    </location>
</feature>
<feature type="compositionally biased region" description="Basic residues" evidence="1">
    <location>
        <begin position="217"/>
        <end position="226"/>
    </location>
</feature>
<dbReference type="Proteomes" id="UP000823561">
    <property type="component" value="Chromosome 15"/>
</dbReference>
<feature type="compositionally biased region" description="Basic and acidic residues" evidence="1">
    <location>
        <begin position="518"/>
        <end position="532"/>
    </location>
</feature>
<feature type="compositionally biased region" description="Low complexity" evidence="1">
    <location>
        <begin position="104"/>
        <end position="115"/>
    </location>
</feature>
<keyword evidence="3" id="KW-1185">Reference proteome</keyword>
<protein>
    <submittedName>
        <fullName evidence="2">Uncharacterized protein</fullName>
    </submittedName>
</protein>
<evidence type="ECO:0000256" key="1">
    <source>
        <dbReference type="SAM" id="MobiDB-lite"/>
    </source>
</evidence>
<proteinExistence type="predicted"/>
<dbReference type="AlphaFoldDB" id="A0AAV6G4E6"/>
<feature type="compositionally biased region" description="Polar residues" evidence="1">
    <location>
        <begin position="34"/>
        <end position="54"/>
    </location>
</feature>
<feature type="compositionally biased region" description="Basic and acidic residues" evidence="1">
    <location>
        <begin position="236"/>
        <end position="245"/>
    </location>
</feature>
<dbReference type="EMBL" id="JADWDJ010000015">
    <property type="protein sequence ID" value="KAG5269710.1"/>
    <property type="molecule type" value="Genomic_DNA"/>
</dbReference>
<feature type="compositionally biased region" description="Basic and acidic residues" evidence="1">
    <location>
        <begin position="493"/>
        <end position="504"/>
    </location>
</feature>
<feature type="region of interest" description="Disordered" evidence="1">
    <location>
        <begin position="1"/>
        <end position="658"/>
    </location>
</feature>
<feature type="compositionally biased region" description="Basic residues" evidence="1">
    <location>
        <begin position="375"/>
        <end position="384"/>
    </location>
</feature>
<feature type="compositionally biased region" description="Low complexity" evidence="1">
    <location>
        <begin position="311"/>
        <end position="325"/>
    </location>
</feature>
<feature type="compositionally biased region" description="Basic and acidic residues" evidence="1">
    <location>
        <begin position="133"/>
        <end position="150"/>
    </location>
</feature>
<feature type="compositionally biased region" description="Basic residues" evidence="1">
    <location>
        <begin position="9"/>
        <end position="23"/>
    </location>
</feature>
<organism evidence="2 3">
    <name type="scientific">Alosa alosa</name>
    <name type="common">allis shad</name>
    <dbReference type="NCBI Taxonomy" id="278164"/>
    <lineage>
        <taxon>Eukaryota</taxon>
        <taxon>Metazoa</taxon>
        <taxon>Chordata</taxon>
        <taxon>Craniata</taxon>
        <taxon>Vertebrata</taxon>
        <taxon>Euteleostomi</taxon>
        <taxon>Actinopterygii</taxon>
        <taxon>Neopterygii</taxon>
        <taxon>Teleostei</taxon>
        <taxon>Clupei</taxon>
        <taxon>Clupeiformes</taxon>
        <taxon>Clupeoidei</taxon>
        <taxon>Clupeidae</taxon>
        <taxon>Alosa</taxon>
    </lineage>
</organism>
<name>A0AAV6G4E6_9TELE</name>
<feature type="compositionally biased region" description="Basic and acidic residues" evidence="1">
    <location>
        <begin position="296"/>
        <end position="305"/>
    </location>
</feature>
<comment type="caution">
    <text evidence="2">The sequence shown here is derived from an EMBL/GenBank/DDBJ whole genome shotgun (WGS) entry which is preliminary data.</text>
</comment>
<feature type="compositionally biased region" description="Low complexity" evidence="1">
    <location>
        <begin position="391"/>
        <end position="401"/>
    </location>
</feature>
<feature type="compositionally biased region" description="Low complexity" evidence="1">
    <location>
        <begin position="541"/>
        <end position="582"/>
    </location>
</feature>
<sequence>MRSSPPTQNRRRPRQRKRKRRRPTTMPPRTQSSHPRSSQPTAKPSPPQRTSWVPSLNKSGLGKLMGKKKKEPVAGGEDGAAAGGDAEKDRSQADEGNKEQPTNQTADGAEAGAEDQAIEKASENDEAAAGSGKDAKQKQGEKSSVRDFIRKPVARIFSHRSTEKKEGTGEGKKHGKVRSRSLDRLEDADASTVAVEQTEDVQEAAGESDKGASQTTKHMKRWHSFKKLMAQKSHKKSTDDTKEGEGAEGGAEGAGDSSTLDSATKAEHSGQKRWKLKRSWTFQGMKRDTSVTGFHKAKEGEKEGEEKGEEAAAASAENDQEAAAGSEEPKAAVDGETEEKTEEKMDGDDDDKEAAAAPQRTKSVDQHANEIWTSFKKRVTPKSKKSTDANAGAAEEGAEAAAGGGEQEQTDDQQAAKDSGKTGKTKRTHFNRAVSLKNFIMRKGGKSTSVDLGGEAKEEGEGQDGVTEEADAKGSDEGTADSAGAAADTPRATAEKKENEKEEPATAAATTTTTVTQSDDKAAVAQVADEHQAAAGEVKTPDAAAPSAPQPEQQATAAAESPRPAETANEGAAEAEQPAAEAKTNRENGCPDGTAHNHEAADGENGEEAKQESLNCKEAVIDADGSGKAKDGKILSPDGKCGGKGNAVGQSEKKAGNV</sequence>
<accession>A0AAV6G4E6</accession>
<reference evidence="2" key="1">
    <citation type="submission" date="2020-10" db="EMBL/GenBank/DDBJ databases">
        <title>Chromosome-scale genome assembly of the Allis shad, Alosa alosa.</title>
        <authorList>
            <person name="Margot Z."/>
            <person name="Christophe K."/>
            <person name="Cabau C."/>
            <person name="Louis A."/>
            <person name="Berthelot C."/>
            <person name="Parey E."/>
            <person name="Roest Crollius H."/>
            <person name="Montfort J."/>
            <person name="Robinson-Rechavi M."/>
            <person name="Bucao C."/>
            <person name="Bouchez O."/>
            <person name="Gislard M."/>
            <person name="Lluch J."/>
            <person name="Milhes M."/>
            <person name="Lampietro C."/>
            <person name="Lopez Roques C."/>
            <person name="Donnadieu C."/>
            <person name="Braasch I."/>
            <person name="Desvignes T."/>
            <person name="Postlethwait J."/>
            <person name="Bobe J."/>
            <person name="Guiguen Y."/>
        </authorList>
    </citation>
    <scope>NUCLEOTIDE SEQUENCE</scope>
    <source>
        <strain evidence="2">M-15738</strain>
        <tissue evidence="2">Blood</tissue>
    </source>
</reference>
<feature type="compositionally biased region" description="Acidic residues" evidence="1">
    <location>
        <begin position="335"/>
        <end position="352"/>
    </location>
</feature>
<evidence type="ECO:0000313" key="3">
    <source>
        <dbReference type="Proteomes" id="UP000823561"/>
    </source>
</evidence>
<feature type="compositionally biased region" description="Low complexity" evidence="1">
    <location>
        <begin position="480"/>
        <end position="492"/>
    </location>
</feature>
<feature type="compositionally biased region" description="Low complexity" evidence="1">
    <location>
        <begin position="505"/>
        <end position="516"/>
    </location>
</feature>
<feature type="compositionally biased region" description="Basic and acidic residues" evidence="1">
    <location>
        <begin position="160"/>
        <end position="172"/>
    </location>
</feature>
<evidence type="ECO:0000313" key="2">
    <source>
        <dbReference type="EMBL" id="KAG5269710.1"/>
    </source>
</evidence>